<feature type="compositionally biased region" description="Basic and acidic residues" evidence="1">
    <location>
        <begin position="161"/>
        <end position="170"/>
    </location>
</feature>
<organism evidence="2 3">
    <name type="scientific">Callosobruchus maculatus</name>
    <name type="common">Southern cowpea weevil</name>
    <name type="synonym">Pulse bruchid</name>
    <dbReference type="NCBI Taxonomy" id="64391"/>
    <lineage>
        <taxon>Eukaryota</taxon>
        <taxon>Metazoa</taxon>
        <taxon>Ecdysozoa</taxon>
        <taxon>Arthropoda</taxon>
        <taxon>Hexapoda</taxon>
        <taxon>Insecta</taxon>
        <taxon>Pterygota</taxon>
        <taxon>Neoptera</taxon>
        <taxon>Endopterygota</taxon>
        <taxon>Coleoptera</taxon>
        <taxon>Polyphaga</taxon>
        <taxon>Cucujiformia</taxon>
        <taxon>Chrysomeloidea</taxon>
        <taxon>Chrysomelidae</taxon>
        <taxon>Bruchinae</taxon>
        <taxon>Bruchini</taxon>
        <taxon>Callosobruchus</taxon>
    </lineage>
</organism>
<dbReference type="EMBL" id="CAACVG010010848">
    <property type="protein sequence ID" value="VEN56778.1"/>
    <property type="molecule type" value="Genomic_DNA"/>
</dbReference>
<evidence type="ECO:0000256" key="1">
    <source>
        <dbReference type="SAM" id="MobiDB-lite"/>
    </source>
</evidence>
<accession>A0A653D9G7</accession>
<feature type="region of interest" description="Disordered" evidence="1">
    <location>
        <begin position="228"/>
        <end position="291"/>
    </location>
</feature>
<protein>
    <submittedName>
        <fullName evidence="2">Uncharacterized protein</fullName>
    </submittedName>
</protein>
<keyword evidence="3" id="KW-1185">Reference proteome</keyword>
<feature type="region of interest" description="Disordered" evidence="1">
    <location>
        <begin position="1"/>
        <end position="41"/>
    </location>
</feature>
<dbReference type="Proteomes" id="UP000410492">
    <property type="component" value="Unassembled WGS sequence"/>
</dbReference>
<feature type="compositionally biased region" description="Polar residues" evidence="1">
    <location>
        <begin position="1"/>
        <end position="12"/>
    </location>
</feature>
<evidence type="ECO:0000313" key="3">
    <source>
        <dbReference type="Proteomes" id="UP000410492"/>
    </source>
</evidence>
<gene>
    <name evidence="2" type="ORF">CALMAC_LOCUS15580</name>
</gene>
<sequence length="307" mass="33624">MLGALTQLTESQGVKEPKKEVPIPPTIYATPSTPNMDHSPKVIDPLRELVIASEDEKVDPEKLNFLAQSAVNLVVGDEKQPLASAVTQKPQNQMMKNVKTLAGIFTGAETFVKKVEETKKKYSALDPSDSDGFGEVPILGKISRTKRVKSAHLRNSSAKSKFSDKRKLMMESDSSSTEPAEDLSKDVFQCINERRKCLETPPPSFVDVAMSNEKLSVTVSESTLTVSGAGAGEENQSANVKEKKKKKRFKTAKTNRVAPMVDPRGCKSATVQAESEGSESPDPLEPWSTKKITNMNNLLAWEDQESL</sequence>
<dbReference type="OrthoDB" id="6720823at2759"/>
<evidence type="ECO:0000313" key="2">
    <source>
        <dbReference type="EMBL" id="VEN56778.1"/>
    </source>
</evidence>
<name>A0A653D9G7_CALMS</name>
<dbReference type="AlphaFoldDB" id="A0A653D9G7"/>
<proteinExistence type="predicted"/>
<feature type="region of interest" description="Disordered" evidence="1">
    <location>
        <begin position="147"/>
        <end position="181"/>
    </location>
</feature>
<feature type="compositionally biased region" description="Basic residues" evidence="1">
    <location>
        <begin position="242"/>
        <end position="253"/>
    </location>
</feature>
<reference evidence="2 3" key="1">
    <citation type="submission" date="2019-01" db="EMBL/GenBank/DDBJ databases">
        <authorList>
            <person name="Sayadi A."/>
        </authorList>
    </citation>
    <scope>NUCLEOTIDE SEQUENCE [LARGE SCALE GENOMIC DNA]</scope>
</reference>